<comment type="caution">
    <text evidence="2">The sequence shown here is derived from an EMBL/GenBank/DDBJ whole genome shotgun (WGS) entry which is preliminary data.</text>
</comment>
<organism evidence="2">
    <name type="scientific">marine sediment metagenome</name>
    <dbReference type="NCBI Taxonomy" id="412755"/>
    <lineage>
        <taxon>unclassified sequences</taxon>
        <taxon>metagenomes</taxon>
        <taxon>ecological metagenomes</taxon>
    </lineage>
</organism>
<feature type="transmembrane region" description="Helical" evidence="1">
    <location>
        <begin position="12"/>
        <end position="33"/>
    </location>
</feature>
<accession>X1EFF7</accession>
<evidence type="ECO:0000313" key="2">
    <source>
        <dbReference type="EMBL" id="GAH15884.1"/>
    </source>
</evidence>
<dbReference type="AlphaFoldDB" id="X1EFF7"/>
<evidence type="ECO:0000256" key="1">
    <source>
        <dbReference type="SAM" id="Phobius"/>
    </source>
</evidence>
<keyword evidence="1" id="KW-1133">Transmembrane helix</keyword>
<dbReference type="EMBL" id="BART01032907">
    <property type="protein sequence ID" value="GAH15884.1"/>
    <property type="molecule type" value="Genomic_DNA"/>
</dbReference>
<sequence length="151" mass="16567">MKKHNENLALGFFSFRFVEAIGVIIGSIGLLSLLTLSQEFVLAGAPLASSYQILGTLLLATRNWAFMIGSGLAWSLSAVILNYLLYNSKLIPKWLSVFGLVGGALSFGTYLLQFFSIHLEILFILIAVQEMVFAIWLIVKGFNSSEIVSNS</sequence>
<name>X1EFF7_9ZZZZ</name>
<keyword evidence="1" id="KW-0812">Transmembrane</keyword>
<dbReference type="Pfam" id="PF14329">
    <property type="entry name" value="DUF4386"/>
    <property type="match status" value="1"/>
</dbReference>
<reference evidence="2" key="1">
    <citation type="journal article" date="2014" name="Front. Microbiol.">
        <title>High frequency of phylogenetically diverse reductive dehalogenase-homologous genes in deep subseafloor sedimentary metagenomes.</title>
        <authorList>
            <person name="Kawai M."/>
            <person name="Futagami T."/>
            <person name="Toyoda A."/>
            <person name="Takaki Y."/>
            <person name="Nishi S."/>
            <person name="Hori S."/>
            <person name="Arai W."/>
            <person name="Tsubouchi T."/>
            <person name="Morono Y."/>
            <person name="Uchiyama I."/>
            <person name="Ito T."/>
            <person name="Fujiyama A."/>
            <person name="Inagaki F."/>
            <person name="Takami H."/>
        </authorList>
    </citation>
    <scope>NUCLEOTIDE SEQUENCE</scope>
    <source>
        <strain evidence="2">Expedition CK06-06</strain>
    </source>
</reference>
<proteinExistence type="predicted"/>
<feature type="transmembrane region" description="Helical" evidence="1">
    <location>
        <begin position="121"/>
        <end position="139"/>
    </location>
</feature>
<feature type="non-terminal residue" evidence="2">
    <location>
        <position position="151"/>
    </location>
</feature>
<protein>
    <recommendedName>
        <fullName evidence="3">DUF4386 domain-containing protein</fullName>
    </recommendedName>
</protein>
<feature type="transmembrane region" description="Helical" evidence="1">
    <location>
        <begin position="97"/>
        <end position="115"/>
    </location>
</feature>
<keyword evidence="1" id="KW-0472">Membrane</keyword>
<gene>
    <name evidence="2" type="ORF">S01H4_56735</name>
</gene>
<evidence type="ECO:0008006" key="3">
    <source>
        <dbReference type="Google" id="ProtNLM"/>
    </source>
</evidence>
<feature type="transmembrane region" description="Helical" evidence="1">
    <location>
        <begin position="64"/>
        <end position="85"/>
    </location>
</feature>
<dbReference type="InterPro" id="IPR025495">
    <property type="entry name" value="DUF4386"/>
</dbReference>